<dbReference type="AlphaFoldDB" id="A0A1M5F8M4"/>
<feature type="active site" description="Proton donor" evidence="2">
    <location>
        <position position="107"/>
    </location>
</feature>
<feature type="active site" description="Proton acceptor" evidence="2">
    <location>
        <position position="74"/>
    </location>
</feature>
<dbReference type="SUPFAM" id="SSF89623">
    <property type="entry name" value="Ribose/Galactose isomerase RpiB/AlsB"/>
    <property type="match status" value="1"/>
</dbReference>
<dbReference type="Proteomes" id="UP000184480">
    <property type="component" value="Unassembled WGS sequence"/>
</dbReference>
<dbReference type="GO" id="GO:0019316">
    <property type="term" value="P:D-allose catabolic process"/>
    <property type="evidence" value="ECO:0007669"/>
    <property type="project" value="TreeGrafter"/>
</dbReference>
<dbReference type="GO" id="GO:0004751">
    <property type="term" value="F:ribose-5-phosphate isomerase activity"/>
    <property type="evidence" value="ECO:0007669"/>
    <property type="project" value="TreeGrafter"/>
</dbReference>
<reference evidence="4" key="1">
    <citation type="submission" date="2016-11" db="EMBL/GenBank/DDBJ databases">
        <authorList>
            <person name="Varghese N."/>
            <person name="Submissions S."/>
        </authorList>
    </citation>
    <scope>NUCLEOTIDE SEQUENCE [LARGE SCALE GENOMIC DNA]</scope>
    <source>
        <strain evidence="4">DSM 27370</strain>
    </source>
</reference>
<dbReference type="Gene3D" id="3.40.1400.10">
    <property type="entry name" value="Sugar-phosphate isomerase, RpiB/LacA/LacB"/>
    <property type="match status" value="1"/>
</dbReference>
<proteinExistence type="inferred from homology"/>
<evidence type="ECO:0000313" key="3">
    <source>
        <dbReference type="EMBL" id="SHF87857.1"/>
    </source>
</evidence>
<sequence length="151" mass="16871">MTPLFTQREKPIGLACDHAGFELKQYIKDMFDEQGLKYIDFGTHSGESVDYPDFGHRLGNAIDKGICDMGIAVCSTGNGFNMTLNRHKGVRAALCWNSRIAYYARTHNAANVLTIPGSFVSEAEVCDMILTFFNCKFEGGRHARRVEKIVL</sequence>
<dbReference type="Pfam" id="PF02502">
    <property type="entry name" value="LacAB_rpiB"/>
    <property type="match status" value="1"/>
</dbReference>
<keyword evidence="3" id="KW-0413">Isomerase</keyword>
<organism evidence="3 4">
    <name type="scientific">Dysgonomonas macrotermitis</name>
    <dbReference type="NCBI Taxonomy" id="1346286"/>
    <lineage>
        <taxon>Bacteria</taxon>
        <taxon>Pseudomonadati</taxon>
        <taxon>Bacteroidota</taxon>
        <taxon>Bacteroidia</taxon>
        <taxon>Bacteroidales</taxon>
        <taxon>Dysgonomonadaceae</taxon>
        <taxon>Dysgonomonas</taxon>
    </lineage>
</organism>
<evidence type="ECO:0000313" key="4">
    <source>
        <dbReference type="Proteomes" id="UP000184480"/>
    </source>
</evidence>
<dbReference type="PANTHER" id="PTHR30345">
    <property type="entry name" value="RIBOSE-5-PHOSPHATE ISOMERASE B"/>
    <property type="match status" value="1"/>
</dbReference>
<dbReference type="RefSeq" id="WP_062178944.1">
    <property type="nucleotide sequence ID" value="NZ_BBXL01000006.1"/>
</dbReference>
<dbReference type="InterPro" id="IPR036569">
    <property type="entry name" value="RpiB_LacA_LacB_sf"/>
</dbReference>
<dbReference type="InterPro" id="IPR003500">
    <property type="entry name" value="RpiB_LacA_LacB"/>
</dbReference>
<accession>A0A1M5F8M4</accession>
<dbReference type="NCBIfam" id="TIGR00689">
    <property type="entry name" value="rpiB_lacA_lacB"/>
    <property type="match status" value="1"/>
</dbReference>
<dbReference type="GO" id="GO:0009052">
    <property type="term" value="P:pentose-phosphate shunt, non-oxidative branch"/>
    <property type="evidence" value="ECO:0007669"/>
    <property type="project" value="TreeGrafter"/>
</dbReference>
<name>A0A1M5F8M4_9BACT</name>
<comment type="similarity">
    <text evidence="1">Belongs to the LacAB/RpiB family.</text>
</comment>
<dbReference type="EMBL" id="FQUC01000011">
    <property type="protein sequence ID" value="SHF87857.1"/>
    <property type="molecule type" value="Genomic_DNA"/>
</dbReference>
<dbReference type="OrthoDB" id="1778624at2"/>
<keyword evidence="4" id="KW-1185">Reference proteome</keyword>
<evidence type="ECO:0000256" key="1">
    <source>
        <dbReference type="ARBA" id="ARBA00008754"/>
    </source>
</evidence>
<dbReference type="NCBIfam" id="NF004051">
    <property type="entry name" value="PRK05571.1"/>
    <property type="match status" value="1"/>
</dbReference>
<protein>
    <submittedName>
        <fullName evidence="3">Ribose 5-phosphate isomerase B</fullName>
    </submittedName>
</protein>
<gene>
    <name evidence="3" type="ORF">SAMN05444362_11189</name>
</gene>
<dbReference type="STRING" id="1346286.SAMN05444362_11189"/>
<dbReference type="PIRSF" id="PIRSF005384">
    <property type="entry name" value="RpiB_LacA_B"/>
    <property type="match status" value="1"/>
</dbReference>
<dbReference type="PANTHER" id="PTHR30345:SF0">
    <property type="entry name" value="DNA DAMAGE-REPAIR_TOLERATION PROTEIN DRT102"/>
    <property type="match status" value="1"/>
</dbReference>
<evidence type="ECO:0000256" key="2">
    <source>
        <dbReference type="PIRSR" id="PIRSR005384-1"/>
    </source>
</evidence>